<gene>
    <name evidence="1" type="ORF">DFQ01_130111</name>
</gene>
<dbReference type="InterPro" id="IPR013494">
    <property type="entry name" value="CHP02678"/>
</dbReference>
<organism evidence="1 2">
    <name type="scientific">Paenibacillus cellulosilyticus</name>
    <dbReference type="NCBI Taxonomy" id="375489"/>
    <lineage>
        <taxon>Bacteria</taxon>
        <taxon>Bacillati</taxon>
        <taxon>Bacillota</taxon>
        <taxon>Bacilli</taxon>
        <taxon>Bacillales</taxon>
        <taxon>Paenibacillaceae</taxon>
        <taxon>Paenibacillus</taxon>
    </lineage>
</organism>
<sequence length="399" mass="47353">MSEQVSDDPLQYCVYALFQNYWISKELLPDLYASTFRQSMQLKEFFDRWFRYRLIVEPDYIKLVKTPVEAKPWMGIQSFLHPMDYIFLSCFIAYMEEKGEGQQFVLQDVCEAIINYYPGPASEVVWKNRSVRQSLVRAIKYCEELFVVKTFDRKIDEFQDNVSHDMLFETTSFLRYFVNSFYFDYSAVRSFDTLKGFMVEEEKREGVQPKHRFMRRMFLEPNVKRVALSEDESILMREYGAQLIRNAAEEFDHLELEEYPSMFMMTHSRHFYGQYYPAQNKSSTLSLMTTQLGTYLWALINNGSIVPDETGTLTFTFEQALQIFTQVKEINDHGWSITYQRESAEKVWIWALAYMKSFEFAKEENGYVYIYDVLGRVTGEYEKGGNDLDEVSSESTWIF</sequence>
<dbReference type="Pfam" id="PF09661">
    <property type="entry name" value="DUF2398"/>
    <property type="match status" value="1"/>
</dbReference>
<proteinExistence type="predicted"/>
<evidence type="ECO:0000313" key="2">
    <source>
        <dbReference type="Proteomes" id="UP000246635"/>
    </source>
</evidence>
<evidence type="ECO:0000313" key="1">
    <source>
        <dbReference type="EMBL" id="PWV94546.1"/>
    </source>
</evidence>
<protein>
    <submittedName>
        <fullName evidence="1">Uncharacterized protein (TIGR02678 family)</fullName>
    </submittedName>
</protein>
<accession>A0A2V2YLT8</accession>
<name>A0A2V2YLT8_9BACL</name>
<dbReference type="AlphaFoldDB" id="A0A2V2YLT8"/>
<dbReference type="Proteomes" id="UP000246635">
    <property type="component" value="Unassembled WGS sequence"/>
</dbReference>
<dbReference type="RefSeq" id="WP_110046765.1">
    <property type="nucleotide sequence ID" value="NZ_CP054612.1"/>
</dbReference>
<keyword evidence="2" id="KW-1185">Reference proteome</keyword>
<dbReference type="NCBIfam" id="TIGR02678">
    <property type="entry name" value="TIGR02678 family protein"/>
    <property type="match status" value="1"/>
</dbReference>
<reference evidence="1 2" key="1">
    <citation type="submission" date="2018-05" db="EMBL/GenBank/DDBJ databases">
        <title>Genomic Encyclopedia of Type Strains, Phase III (KMG-III): the genomes of soil and plant-associated and newly described type strains.</title>
        <authorList>
            <person name="Whitman W."/>
        </authorList>
    </citation>
    <scope>NUCLEOTIDE SEQUENCE [LARGE SCALE GENOMIC DNA]</scope>
    <source>
        <strain evidence="1 2">CECT 5696</strain>
    </source>
</reference>
<comment type="caution">
    <text evidence="1">The sequence shown here is derived from an EMBL/GenBank/DDBJ whole genome shotgun (WGS) entry which is preliminary data.</text>
</comment>
<dbReference type="OrthoDB" id="1654131at2"/>
<dbReference type="EMBL" id="QGTQ01000030">
    <property type="protein sequence ID" value="PWV94546.1"/>
    <property type="molecule type" value="Genomic_DNA"/>
</dbReference>